<gene>
    <name evidence="3" type="ORF">PG996_007857</name>
</gene>
<keyword evidence="4" id="KW-1185">Reference proteome</keyword>
<evidence type="ECO:0000313" key="3">
    <source>
        <dbReference type="EMBL" id="KAK8063205.1"/>
    </source>
</evidence>
<organism evidence="3 4">
    <name type="scientific">Apiospora saccharicola</name>
    <dbReference type="NCBI Taxonomy" id="335842"/>
    <lineage>
        <taxon>Eukaryota</taxon>
        <taxon>Fungi</taxon>
        <taxon>Dikarya</taxon>
        <taxon>Ascomycota</taxon>
        <taxon>Pezizomycotina</taxon>
        <taxon>Sordariomycetes</taxon>
        <taxon>Xylariomycetidae</taxon>
        <taxon>Amphisphaeriales</taxon>
        <taxon>Apiosporaceae</taxon>
        <taxon>Apiospora</taxon>
    </lineage>
</organism>
<accession>A0ABR1UWC5</accession>
<dbReference type="PANTHER" id="PTHR10622">
    <property type="entry name" value="HET DOMAIN-CONTAINING PROTEIN"/>
    <property type="match status" value="1"/>
</dbReference>
<dbReference type="EMBL" id="JAQQWM010000005">
    <property type="protein sequence ID" value="KAK8063205.1"/>
    <property type="molecule type" value="Genomic_DNA"/>
</dbReference>
<proteinExistence type="predicted"/>
<sequence length="1027" mass="115064">MQLVLINVDTKELETFSDEERSPAYAALSYVWDTLNREDDAQFGEQGSGDLAGKQGLRWGIINNFCQRTKEQGLKYGWVDSSCTEQSTSNDRSSAINAISQGYRGASIWCVYIQHASKPEAFDITEWLLNSWRTAREWTLPDLIAPPKLLFYDQNWCIMGEELLDVLFNNISNADRSCQNGLHCCSTAPVLLEWESRSALCHLREEIIRISTIECSIASASTTSGCRSVRNYLAEPLYANLWFAEASPFLSLGDYHYTYVWPTDAARLCATLLEKGAYADFTGNPTGEAKTPWSIAAYEASKGLISELIAMDTTRNPSRPIENLDISASSLWSYHESASFASHFASNLPASHLEKFISEKFYLWSQWILKNILRIGIGSRHILYRDRRSDLFEQPLIVKSHEPAAESKSCVGTSFSGYDLDLVTSDTDGISISGSEDDVMSLPRQEKFSLVLNDLVDNSMLMFFQALVNELWGPWQVLRIEMAASKARCDPGLPSALTTEVQKDGTCIKGVQGLGVINCYAQGETKTQHPIGFSCHFYKKDPDLYQGCGMTDPLKLSSLKRHILKNHRQPPYCPTCSKMFKSASDRDQHVILRTCSPETSGHVEGISDSQASLIRRDYSSWSGEKLWFYLWEVIFPGSRKPQSAYADDSTDKLCLIFQRFWKSNGKLVLASQLQSTGMLDWDCPNEESDLASIHKLVLTDGINKCSKLGPAFLLDLKKLSHEHILTDVESPAEPNGTVRFASADTELATNSPEKGEGGDEMMTKPHILLSQGCFAGFVGVADRNMRSTHTSLESNKGGGLESIAASSLATEGSFIQPGMGTITHTGWICTRPGSVKNLKVLQSSSRTTGALFCEFSETFNCGVRFELSNLDGWIDHHRYQHLGGMLPSECSCWFCEKTFPASDSGSDVSANFVARMSHISEHIRLDGCGTRQIHKDKRMDEHLHFCNLLPLKTCHELERSLEAVKRLRGKSRDHMVGKTSKQRSKLLNVCWKRRLYESRPDFDHKDVVEPPESELHDTKRRRLDVID</sequence>
<dbReference type="PANTHER" id="PTHR10622:SF10">
    <property type="entry name" value="HET DOMAIN-CONTAINING PROTEIN"/>
    <property type="match status" value="1"/>
</dbReference>
<dbReference type="InterPro" id="IPR010730">
    <property type="entry name" value="HET"/>
</dbReference>
<reference evidence="3 4" key="1">
    <citation type="submission" date="2023-01" db="EMBL/GenBank/DDBJ databases">
        <title>Analysis of 21 Apiospora genomes using comparative genomics revels a genus with tremendous synthesis potential of carbohydrate active enzymes and secondary metabolites.</title>
        <authorList>
            <person name="Sorensen T."/>
        </authorList>
    </citation>
    <scope>NUCLEOTIDE SEQUENCE [LARGE SCALE GENOMIC DNA]</scope>
    <source>
        <strain evidence="3 4">CBS 83171</strain>
    </source>
</reference>
<name>A0ABR1UWC5_9PEZI</name>
<evidence type="ECO:0000256" key="1">
    <source>
        <dbReference type="SAM" id="MobiDB-lite"/>
    </source>
</evidence>
<feature type="domain" description="Heterokaryon incompatibility" evidence="2">
    <location>
        <begin position="25"/>
        <end position="120"/>
    </location>
</feature>
<comment type="caution">
    <text evidence="3">The sequence shown here is derived from an EMBL/GenBank/DDBJ whole genome shotgun (WGS) entry which is preliminary data.</text>
</comment>
<evidence type="ECO:0000313" key="4">
    <source>
        <dbReference type="Proteomes" id="UP001446871"/>
    </source>
</evidence>
<evidence type="ECO:0000259" key="2">
    <source>
        <dbReference type="Pfam" id="PF06985"/>
    </source>
</evidence>
<protein>
    <submittedName>
        <fullName evidence="3">Vegetative incompatibility protein HET-E-1</fullName>
    </submittedName>
</protein>
<feature type="region of interest" description="Disordered" evidence="1">
    <location>
        <begin position="1006"/>
        <end position="1027"/>
    </location>
</feature>
<dbReference type="Proteomes" id="UP001446871">
    <property type="component" value="Unassembled WGS sequence"/>
</dbReference>
<dbReference type="Pfam" id="PF06985">
    <property type="entry name" value="HET"/>
    <property type="match status" value="1"/>
</dbReference>